<dbReference type="InterPro" id="IPR006311">
    <property type="entry name" value="TAT_signal"/>
</dbReference>
<evidence type="ECO:0000313" key="3">
    <source>
        <dbReference type="EMBL" id="KAK4535203.1"/>
    </source>
</evidence>
<sequence>MFVTSFALRGSVAGRSPSGGVAGCRAVGVRGLRASVNPRLGRRELLKYAVSAALAAALLRSPEPASALPRGRVAKKEAEAKKRAEEETKPDELKELQKQAESIKYDEELYANPDAAEKEVYRTKQVQKPPEYEQKEKELLLKEKQALQDEMRELARERSKLIEEFESRRTKE</sequence>
<feature type="compositionally biased region" description="Basic and acidic residues" evidence="2">
    <location>
        <begin position="74"/>
        <end position="98"/>
    </location>
</feature>
<evidence type="ECO:0008006" key="5">
    <source>
        <dbReference type="Google" id="ProtNLM"/>
    </source>
</evidence>
<organism evidence="3 4">
    <name type="scientific">Cyanidium caldarium</name>
    <name type="common">Red alga</name>
    <dbReference type="NCBI Taxonomy" id="2771"/>
    <lineage>
        <taxon>Eukaryota</taxon>
        <taxon>Rhodophyta</taxon>
        <taxon>Bangiophyceae</taxon>
        <taxon>Cyanidiales</taxon>
        <taxon>Cyanidiaceae</taxon>
        <taxon>Cyanidium</taxon>
    </lineage>
</organism>
<feature type="region of interest" description="Disordered" evidence="2">
    <location>
        <begin position="114"/>
        <end position="136"/>
    </location>
</feature>
<feature type="coiled-coil region" evidence="1">
    <location>
        <begin position="137"/>
        <end position="164"/>
    </location>
</feature>
<proteinExistence type="predicted"/>
<accession>A0AAV9ITM0</accession>
<name>A0AAV9ITM0_CYACA</name>
<dbReference type="AlphaFoldDB" id="A0AAV9ITM0"/>
<dbReference type="PROSITE" id="PS51318">
    <property type="entry name" value="TAT"/>
    <property type="match status" value="1"/>
</dbReference>
<gene>
    <name evidence="3" type="ORF">CDCA_CDCA04G1228</name>
</gene>
<keyword evidence="4" id="KW-1185">Reference proteome</keyword>
<evidence type="ECO:0000313" key="4">
    <source>
        <dbReference type="Proteomes" id="UP001301350"/>
    </source>
</evidence>
<evidence type="ECO:0000256" key="2">
    <source>
        <dbReference type="SAM" id="MobiDB-lite"/>
    </source>
</evidence>
<dbReference type="Proteomes" id="UP001301350">
    <property type="component" value="Unassembled WGS sequence"/>
</dbReference>
<reference evidence="3 4" key="1">
    <citation type="submission" date="2022-07" db="EMBL/GenBank/DDBJ databases">
        <title>Genome-wide signatures of adaptation to extreme environments.</title>
        <authorList>
            <person name="Cho C.H."/>
            <person name="Yoon H.S."/>
        </authorList>
    </citation>
    <scope>NUCLEOTIDE SEQUENCE [LARGE SCALE GENOMIC DNA]</scope>
    <source>
        <strain evidence="3 4">DBV 063 E5</strain>
    </source>
</reference>
<protein>
    <recommendedName>
        <fullName evidence="5">Twin-arginine translocation signal domain-containing protein</fullName>
    </recommendedName>
</protein>
<evidence type="ECO:0000256" key="1">
    <source>
        <dbReference type="SAM" id="Coils"/>
    </source>
</evidence>
<feature type="region of interest" description="Disordered" evidence="2">
    <location>
        <begin position="64"/>
        <end position="98"/>
    </location>
</feature>
<comment type="caution">
    <text evidence="3">The sequence shown here is derived from an EMBL/GenBank/DDBJ whole genome shotgun (WGS) entry which is preliminary data.</text>
</comment>
<dbReference type="EMBL" id="JANCYW010000004">
    <property type="protein sequence ID" value="KAK4535203.1"/>
    <property type="molecule type" value="Genomic_DNA"/>
</dbReference>
<keyword evidence="1" id="KW-0175">Coiled coil</keyword>